<evidence type="ECO:0000313" key="2">
    <source>
        <dbReference type="EMBL" id="CAF4893222.1"/>
    </source>
</evidence>
<evidence type="ECO:0008006" key="4">
    <source>
        <dbReference type="Google" id="ProtNLM"/>
    </source>
</evidence>
<dbReference type="SUPFAM" id="SSF48452">
    <property type="entry name" value="TPR-like"/>
    <property type="match status" value="1"/>
</dbReference>
<sequence length="75" mass="8585">MQRKLLPRKRVFLRDEKIKAYDSAYNRSSDNFSTGISYGNLGSVLSTQGRVVEAEAAFVRALKYRPNMADVHYNL</sequence>
<dbReference type="InterPro" id="IPR019734">
    <property type="entry name" value="TPR_rpt"/>
</dbReference>
<gene>
    <name evidence="2" type="ORF">PMACD_LOCUS10652</name>
</gene>
<keyword evidence="1" id="KW-0802">TPR repeat</keyword>
<proteinExistence type="predicted"/>
<dbReference type="PANTHER" id="PTHR44216">
    <property type="entry name" value="PROTEIN O-MANNOSYL-TRANSFERASE TMTC2"/>
    <property type="match status" value="1"/>
</dbReference>
<dbReference type="GO" id="GO:0000030">
    <property type="term" value="F:mannosyltransferase activity"/>
    <property type="evidence" value="ECO:0007669"/>
    <property type="project" value="TreeGrafter"/>
</dbReference>
<dbReference type="PROSITE" id="PS50005">
    <property type="entry name" value="TPR"/>
    <property type="match status" value="1"/>
</dbReference>
<dbReference type="OrthoDB" id="19588at2759"/>
<evidence type="ECO:0000256" key="1">
    <source>
        <dbReference type="PROSITE-ProRule" id="PRU00339"/>
    </source>
</evidence>
<name>A0A821UP15_9NEOP</name>
<dbReference type="GO" id="GO:0005789">
    <property type="term" value="C:endoplasmic reticulum membrane"/>
    <property type="evidence" value="ECO:0007669"/>
    <property type="project" value="TreeGrafter"/>
</dbReference>
<dbReference type="EMBL" id="CAJOBZ010000032">
    <property type="protein sequence ID" value="CAF4893222.1"/>
    <property type="molecule type" value="Genomic_DNA"/>
</dbReference>
<keyword evidence="3" id="KW-1185">Reference proteome</keyword>
<reference evidence="2" key="1">
    <citation type="submission" date="2021-02" db="EMBL/GenBank/DDBJ databases">
        <authorList>
            <person name="Steward A R."/>
        </authorList>
    </citation>
    <scope>NUCLEOTIDE SEQUENCE</scope>
</reference>
<protein>
    <recommendedName>
        <fullName evidence="4">Tetratricopeptide repeat protein</fullName>
    </recommendedName>
</protein>
<evidence type="ECO:0000313" key="3">
    <source>
        <dbReference type="Proteomes" id="UP000663880"/>
    </source>
</evidence>
<dbReference type="AlphaFoldDB" id="A0A821UP15"/>
<accession>A0A821UP15</accession>
<dbReference type="InterPro" id="IPR011990">
    <property type="entry name" value="TPR-like_helical_dom_sf"/>
</dbReference>
<comment type="caution">
    <text evidence="2">The sequence shown here is derived from an EMBL/GenBank/DDBJ whole genome shotgun (WGS) entry which is preliminary data.</text>
</comment>
<dbReference type="GO" id="GO:0035269">
    <property type="term" value="P:protein O-linked glycosylation via mannose"/>
    <property type="evidence" value="ECO:0007669"/>
    <property type="project" value="TreeGrafter"/>
</dbReference>
<dbReference type="Gene3D" id="1.25.40.10">
    <property type="entry name" value="Tetratricopeptide repeat domain"/>
    <property type="match status" value="1"/>
</dbReference>
<feature type="repeat" description="TPR" evidence="1">
    <location>
        <begin position="35"/>
        <end position="68"/>
    </location>
</feature>
<dbReference type="InterPro" id="IPR052384">
    <property type="entry name" value="TMTC_O-mannosyltransferase"/>
</dbReference>
<dbReference type="Proteomes" id="UP000663880">
    <property type="component" value="Unassembled WGS sequence"/>
</dbReference>
<dbReference type="PANTHER" id="PTHR44216:SF3">
    <property type="entry name" value="PROTEIN O-MANNOSYL-TRANSFERASE TMTC2"/>
    <property type="match status" value="1"/>
</dbReference>
<organism evidence="2 3">
    <name type="scientific">Pieris macdunnoughi</name>
    <dbReference type="NCBI Taxonomy" id="345717"/>
    <lineage>
        <taxon>Eukaryota</taxon>
        <taxon>Metazoa</taxon>
        <taxon>Ecdysozoa</taxon>
        <taxon>Arthropoda</taxon>
        <taxon>Hexapoda</taxon>
        <taxon>Insecta</taxon>
        <taxon>Pterygota</taxon>
        <taxon>Neoptera</taxon>
        <taxon>Endopterygota</taxon>
        <taxon>Lepidoptera</taxon>
        <taxon>Glossata</taxon>
        <taxon>Ditrysia</taxon>
        <taxon>Papilionoidea</taxon>
        <taxon>Pieridae</taxon>
        <taxon>Pierinae</taxon>
        <taxon>Pieris</taxon>
    </lineage>
</organism>